<evidence type="ECO:0000256" key="7">
    <source>
        <dbReference type="SAM" id="Phobius"/>
    </source>
</evidence>
<dbReference type="Proteomes" id="UP000606193">
    <property type="component" value="Unassembled WGS sequence"/>
</dbReference>
<sequence>MLKNNNQEVLRRLSRRSMKAERTRNFFAVLAIILTTFMFTSVFSIGVSLIQNLGIMQIRNLGSQSTIWLEQPSKQQMDQIRKMQDLRAMGVQVSAGSRKEASGEKTVALWYYDTVEYQKNFIPAISRIHGTYPEKQDEIMMSETSLAVAGVKKPEIGEKVTLYDGDREETFTLSGWYRDYIYGKAVSLVSKKYVQKMGLDKRENKTLSISAQRGMKYILYKKLQNQVSMDQIMAANGVKRTQAWESSFSEDQNNAGERLVVVAVLLAVGVIIILSGYLLIYNVMYISVTKDIRFYGMLKTIGTTPLQIQKLVKKQVWHLAGIGIPAGIFLGVVCAFGIVPAALHALAIGGNDAMPSRIQFRPEIFVATVLFSLVTIWISCRKPAKFAGNISAVEAMKYNGQYQEKLRSHHTKRGGKIRRMAFRNVFRDKKRAIFVFASLFMGMIAFLAVDTILGSIKLENYLETYVPNDYVIYTGTDENNEQMKEQKRSLETMAGELQKIPGITSFRWNRTADIVLPFDEKLYKPFLDTDQMIAQEREESIKFYRRAQEKKNKKSMYSCPVISIGKDDIRKYNERAEKDQRIDEKAFEEGEICLIGTVDTKEQAQQMKGKTLTLVERKTDKESTIKVGACLTSMEGFEIGYYWMSIGAPEAILVSDKAISRITDDPGSDNMILNCRKEAEASVTKRVKELVKSNTAVVNTTIKSEAAKEFSTSIMTMKILGGGISGILIMIGVLNYINVMLTGVFTRRTELAVMESVGMTKKQVCRMLLWEGGYYGLISMGLLLTFGNVIIFLFARAAKTMADYAIFHYPAGVMAGIAVVSLVICMIVPAVVYYMISKESVVQRMRREG</sequence>
<evidence type="ECO:0000256" key="6">
    <source>
        <dbReference type="ARBA" id="ARBA00038076"/>
    </source>
</evidence>
<accession>A0ABR7N5G3</accession>
<proteinExistence type="inferred from homology"/>
<evidence type="ECO:0000256" key="2">
    <source>
        <dbReference type="ARBA" id="ARBA00022475"/>
    </source>
</evidence>
<feature type="transmembrane region" description="Helical" evidence="7">
    <location>
        <begin position="259"/>
        <end position="280"/>
    </location>
</feature>
<keyword evidence="4 7" id="KW-1133">Transmembrane helix</keyword>
<keyword evidence="10" id="KW-1185">Reference proteome</keyword>
<evidence type="ECO:0000256" key="1">
    <source>
        <dbReference type="ARBA" id="ARBA00004651"/>
    </source>
</evidence>
<comment type="similarity">
    <text evidence="6">Belongs to the ABC-4 integral membrane protein family.</text>
</comment>
<keyword evidence="3 7" id="KW-0812">Transmembrane</keyword>
<comment type="caution">
    <text evidence="9">The sequence shown here is derived from an EMBL/GenBank/DDBJ whole genome shotgun (WGS) entry which is preliminary data.</text>
</comment>
<protein>
    <submittedName>
        <fullName evidence="9">ABC transporter permease</fullName>
    </submittedName>
</protein>
<feature type="transmembrane region" description="Helical" evidence="7">
    <location>
        <begin position="807"/>
        <end position="836"/>
    </location>
</feature>
<feature type="domain" description="ABC3 transporter permease C-terminal" evidence="8">
    <location>
        <begin position="724"/>
        <end position="840"/>
    </location>
</feature>
<evidence type="ECO:0000313" key="10">
    <source>
        <dbReference type="Proteomes" id="UP000606193"/>
    </source>
</evidence>
<dbReference type="RefSeq" id="WP_249298392.1">
    <property type="nucleotide sequence ID" value="NZ_JACRSX010000019.1"/>
</dbReference>
<dbReference type="InterPro" id="IPR003838">
    <property type="entry name" value="ABC3_permease_C"/>
</dbReference>
<dbReference type="InterPro" id="IPR050250">
    <property type="entry name" value="Macrolide_Exporter_MacB"/>
</dbReference>
<feature type="transmembrane region" description="Helical" evidence="7">
    <location>
        <begin position="316"/>
        <end position="343"/>
    </location>
</feature>
<feature type="transmembrane region" description="Helical" evidence="7">
    <location>
        <begin position="767"/>
        <end position="795"/>
    </location>
</feature>
<feature type="domain" description="ABC3 transporter permease C-terminal" evidence="8">
    <location>
        <begin position="268"/>
        <end position="387"/>
    </location>
</feature>
<reference evidence="9 10" key="1">
    <citation type="submission" date="2020-08" db="EMBL/GenBank/DDBJ databases">
        <title>Genome public.</title>
        <authorList>
            <person name="Liu C."/>
            <person name="Sun Q."/>
        </authorList>
    </citation>
    <scope>NUCLEOTIDE SEQUENCE [LARGE SCALE GENOMIC DNA]</scope>
    <source>
        <strain evidence="9 10">NSJ-37</strain>
    </source>
</reference>
<gene>
    <name evidence="9" type="ORF">H8704_11815</name>
</gene>
<dbReference type="PANTHER" id="PTHR30572">
    <property type="entry name" value="MEMBRANE COMPONENT OF TRANSPORTER-RELATED"/>
    <property type="match status" value="1"/>
</dbReference>
<name>A0ABR7N5G3_9FIRM</name>
<feature type="transmembrane region" description="Helical" evidence="7">
    <location>
        <begin position="719"/>
        <end position="746"/>
    </location>
</feature>
<dbReference type="EMBL" id="JACRSX010000019">
    <property type="protein sequence ID" value="MBC8563302.1"/>
    <property type="molecule type" value="Genomic_DNA"/>
</dbReference>
<feature type="transmembrane region" description="Helical" evidence="7">
    <location>
        <begin position="432"/>
        <end position="453"/>
    </location>
</feature>
<evidence type="ECO:0000256" key="5">
    <source>
        <dbReference type="ARBA" id="ARBA00023136"/>
    </source>
</evidence>
<organism evidence="9 10">
    <name type="scientific">Jutongia huaianensis</name>
    <dbReference type="NCBI Taxonomy" id="2763668"/>
    <lineage>
        <taxon>Bacteria</taxon>
        <taxon>Bacillati</taxon>
        <taxon>Bacillota</taxon>
        <taxon>Clostridia</taxon>
        <taxon>Lachnospirales</taxon>
        <taxon>Lachnospiraceae</taxon>
        <taxon>Jutongia</taxon>
    </lineage>
</organism>
<evidence type="ECO:0000256" key="4">
    <source>
        <dbReference type="ARBA" id="ARBA00022989"/>
    </source>
</evidence>
<dbReference type="PANTHER" id="PTHR30572:SF4">
    <property type="entry name" value="ABC TRANSPORTER PERMEASE YTRF"/>
    <property type="match status" value="1"/>
</dbReference>
<evidence type="ECO:0000256" key="3">
    <source>
        <dbReference type="ARBA" id="ARBA00022692"/>
    </source>
</evidence>
<dbReference type="Pfam" id="PF02687">
    <property type="entry name" value="FtsX"/>
    <property type="match status" value="2"/>
</dbReference>
<keyword evidence="5 7" id="KW-0472">Membrane</keyword>
<evidence type="ECO:0000259" key="8">
    <source>
        <dbReference type="Pfam" id="PF02687"/>
    </source>
</evidence>
<evidence type="ECO:0000313" key="9">
    <source>
        <dbReference type="EMBL" id="MBC8563302.1"/>
    </source>
</evidence>
<keyword evidence="2" id="KW-1003">Cell membrane</keyword>
<feature type="transmembrane region" description="Helical" evidence="7">
    <location>
        <begin position="363"/>
        <end position="380"/>
    </location>
</feature>
<comment type="subcellular location">
    <subcellularLocation>
        <location evidence="1">Cell membrane</location>
        <topology evidence="1">Multi-pass membrane protein</topology>
    </subcellularLocation>
</comment>